<dbReference type="EMBL" id="CP119078">
    <property type="protein sequence ID" value="WED42165.1"/>
    <property type="molecule type" value="Genomic_DNA"/>
</dbReference>
<evidence type="ECO:0000313" key="2">
    <source>
        <dbReference type="Proteomes" id="UP001222087"/>
    </source>
</evidence>
<name>A0ABY8ANE4_9GAMM</name>
<keyword evidence="2" id="KW-1185">Reference proteome</keyword>
<proteinExistence type="predicted"/>
<protein>
    <submittedName>
        <fullName evidence="1">Uncharacterized protein</fullName>
    </submittedName>
</protein>
<accession>A0ABY8ANE4</accession>
<dbReference type="RefSeq" id="WP_275087990.1">
    <property type="nucleotide sequence ID" value="NZ_CP119078.1"/>
</dbReference>
<gene>
    <name evidence="1" type="ORF">PXX05_09510</name>
</gene>
<dbReference type="Proteomes" id="UP001222087">
    <property type="component" value="Chromosome"/>
</dbReference>
<sequence length="175" mass="19860">MRTYKAIKSYYQSGNQGFFKDTFPITHLVNKYCDSAESILGNLARQMPDIDDAKYAKDYLDQTKTAIVADLKKFKANLTNQEALARVTQLLNKLTPEPVAIQHTVDQTGHMIPAFTQSNSVPASVSSTIDNEWNKMMFALDQQHVYDAFDINQLYVNHASNVESNETMMEFTSMM</sequence>
<reference evidence="1 2" key="1">
    <citation type="submission" date="2023-02" db="EMBL/GenBank/DDBJ databases">
        <title>Genome Sequence of L. cardiaca H63T.</title>
        <authorList>
            <person name="Lopez A.E."/>
            <person name="Cianciotto N.P."/>
        </authorList>
    </citation>
    <scope>NUCLEOTIDE SEQUENCE [LARGE SCALE GENOMIC DNA]</scope>
    <source>
        <strain evidence="1 2">H63</strain>
    </source>
</reference>
<evidence type="ECO:0000313" key="1">
    <source>
        <dbReference type="EMBL" id="WED42165.1"/>
    </source>
</evidence>
<organism evidence="1 2">
    <name type="scientific">Legionella cardiaca</name>
    <dbReference type="NCBI Taxonomy" id="1071983"/>
    <lineage>
        <taxon>Bacteria</taxon>
        <taxon>Pseudomonadati</taxon>
        <taxon>Pseudomonadota</taxon>
        <taxon>Gammaproteobacteria</taxon>
        <taxon>Legionellales</taxon>
        <taxon>Legionellaceae</taxon>
        <taxon>Legionella</taxon>
    </lineage>
</organism>